<evidence type="ECO:0000256" key="3">
    <source>
        <dbReference type="ARBA" id="ARBA00022475"/>
    </source>
</evidence>
<dbReference type="PIRSF" id="PIRSF006324">
    <property type="entry name" value="LeuE"/>
    <property type="match status" value="1"/>
</dbReference>
<feature type="transmembrane region" description="Helical" evidence="7">
    <location>
        <begin position="44"/>
        <end position="65"/>
    </location>
</feature>
<accession>A0ABY4DPK7</accession>
<evidence type="ECO:0000256" key="7">
    <source>
        <dbReference type="SAM" id="Phobius"/>
    </source>
</evidence>
<feature type="transmembrane region" description="Helical" evidence="7">
    <location>
        <begin position="12"/>
        <end position="32"/>
    </location>
</feature>
<keyword evidence="5 7" id="KW-1133">Transmembrane helix</keyword>
<gene>
    <name evidence="8" type="primary">leuE</name>
    <name evidence="8" type="ORF">LVJ83_08330</name>
</gene>
<keyword evidence="3" id="KW-1003">Cell membrane</keyword>
<evidence type="ECO:0000313" key="9">
    <source>
        <dbReference type="Proteomes" id="UP000829817"/>
    </source>
</evidence>
<reference evidence="8 9" key="1">
    <citation type="journal article" date="2022" name="Res Sq">
        <title>Evolution of multicellular longitudinally dividing oral cavity symbionts (Neisseriaceae).</title>
        <authorList>
            <person name="Nyongesa S."/>
            <person name="Weber P."/>
            <person name="Bernet E."/>
            <person name="Pullido F."/>
            <person name="Nieckarz M."/>
            <person name="Delaby M."/>
            <person name="Nieves C."/>
            <person name="Viehboeck T."/>
            <person name="Krause N."/>
            <person name="Rivera-Millot A."/>
            <person name="Nakamura A."/>
            <person name="Vischer N."/>
            <person name="VanNieuwenhze M."/>
            <person name="Brun Y."/>
            <person name="Cava F."/>
            <person name="Bulgheresi S."/>
            <person name="Veyrier F."/>
        </authorList>
    </citation>
    <scope>NUCLEOTIDE SEQUENCE [LARGE SCALE GENOMIC DNA]</scope>
    <source>
        <strain evidence="8 9">CCUG 63373m</strain>
    </source>
</reference>
<evidence type="ECO:0000313" key="8">
    <source>
        <dbReference type="EMBL" id="UOO80989.1"/>
    </source>
</evidence>
<dbReference type="NCBIfam" id="NF008201">
    <property type="entry name" value="PRK10958.1"/>
    <property type="match status" value="1"/>
</dbReference>
<organism evidence="8 9">
    <name type="scientific">Uruburuella testudinis</name>
    <dbReference type="NCBI Taxonomy" id="1282863"/>
    <lineage>
        <taxon>Bacteria</taxon>
        <taxon>Pseudomonadati</taxon>
        <taxon>Pseudomonadota</taxon>
        <taxon>Betaproteobacteria</taxon>
        <taxon>Neisseriales</taxon>
        <taxon>Neisseriaceae</taxon>
        <taxon>Uruburuella</taxon>
    </lineage>
</organism>
<evidence type="ECO:0000256" key="6">
    <source>
        <dbReference type="ARBA" id="ARBA00023136"/>
    </source>
</evidence>
<feature type="transmembrane region" description="Helical" evidence="7">
    <location>
        <begin position="154"/>
        <end position="174"/>
    </location>
</feature>
<comment type="subcellular location">
    <subcellularLocation>
        <location evidence="1">Cell membrane</location>
        <topology evidence="1">Multi-pass membrane protein</topology>
    </subcellularLocation>
</comment>
<feature type="transmembrane region" description="Helical" evidence="7">
    <location>
        <begin position="194"/>
        <end position="212"/>
    </location>
</feature>
<keyword evidence="4 7" id="KW-0812">Transmembrane</keyword>
<dbReference type="PANTHER" id="PTHR30086:SF15">
    <property type="entry name" value="LEUCINE EFFLUX PROTEIN"/>
    <property type="match status" value="1"/>
</dbReference>
<feature type="transmembrane region" description="Helical" evidence="7">
    <location>
        <begin position="124"/>
        <end position="142"/>
    </location>
</feature>
<name>A0ABY4DPK7_9NEIS</name>
<keyword evidence="6 7" id="KW-0472">Membrane</keyword>
<evidence type="ECO:0000256" key="1">
    <source>
        <dbReference type="ARBA" id="ARBA00004651"/>
    </source>
</evidence>
<dbReference type="PANTHER" id="PTHR30086">
    <property type="entry name" value="ARGININE EXPORTER PROTEIN ARGO"/>
    <property type="match status" value="1"/>
</dbReference>
<protein>
    <submittedName>
        <fullName evidence="8">Leucine efflux protein LeuE</fullName>
    </submittedName>
</protein>
<comment type="similarity">
    <text evidence="2">Belongs to the Rht family.</text>
</comment>
<evidence type="ECO:0000256" key="2">
    <source>
        <dbReference type="ARBA" id="ARBA00007928"/>
    </source>
</evidence>
<dbReference type="InterPro" id="IPR001123">
    <property type="entry name" value="LeuE-type"/>
</dbReference>
<dbReference type="Proteomes" id="UP000829817">
    <property type="component" value="Chromosome"/>
</dbReference>
<evidence type="ECO:0000256" key="5">
    <source>
        <dbReference type="ARBA" id="ARBA00022989"/>
    </source>
</evidence>
<keyword evidence="9" id="KW-1185">Reference proteome</keyword>
<dbReference type="Pfam" id="PF01810">
    <property type="entry name" value="LysE"/>
    <property type="match status" value="1"/>
</dbReference>
<dbReference type="RefSeq" id="WP_244784059.1">
    <property type="nucleotide sequence ID" value="NZ_CP091508.1"/>
</dbReference>
<proteinExistence type="inferred from homology"/>
<dbReference type="EMBL" id="CP091508">
    <property type="protein sequence ID" value="UOO80989.1"/>
    <property type="molecule type" value="Genomic_DNA"/>
</dbReference>
<evidence type="ECO:0000256" key="4">
    <source>
        <dbReference type="ARBA" id="ARBA00022692"/>
    </source>
</evidence>
<sequence length="216" mass="22699">MFGITDIVAYTLAVTVLILLPGPNSMFCLAVAGQYGAKTARRAIAGTFLGNGTLIAASALGAGALLKAYPFLFDGLKLVGGTYLAWLGIKLLYSARQRWCNGTPQAVPAGALPAGGKPKVFKKALMVALLNPKGLLFFPSMMVQFVDISYPHPLTSFLVLGLIFQTISLIFLNLTAPAARRLTQMVARHRRAGAAGKGGVGALFIAFAAKLWCAAV</sequence>
<feature type="transmembrane region" description="Helical" evidence="7">
    <location>
        <begin position="71"/>
        <end position="89"/>
    </location>
</feature>